<organism evidence="1 2">
    <name type="scientific">Neisseria canis</name>
    <dbReference type="NCBI Taxonomy" id="493"/>
    <lineage>
        <taxon>Bacteria</taxon>
        <taxon>Pseudomonadati</taxon>
        <taxon>Pseudomonadota</taxon>
        <taxon>Betaproteobacteria</taxon>
        <taxon>Neisseriales</taxon>
        <taxon>Neisseriaceae</taxon>
        <taxon>Neisseria</taxon>
    </lineage>
</organism>
<dbReference type="RefSeq" id="WP_085416938.1">
    <property type="nucleotide sequence ID" value="NZ_CAUJPY010000019.1"/>
</dbReference>
<dbReference type="OrthoDB" id="5679012at2"/>
<dbReference type="Proteomes" id="UP000279284">
    <property type="component" value="Chromosome"/>
</dbReference>
<dbReference type="KEGG" id="nci:NCTC10296_00230"/>
<gene>
    <name evidence="1" type="ORF">NCTC10296_00230</name>
</gene>
<keyword evidence="2" id="KW-1185">Reference proteome</keyword>
<sequence>MPNLYFYSSLCPDTPPFDAALQELGVDCEAVNITESMANLKRFLQLRDTADAYASCRGTLSVGVPVLITENGDYVFSPEELMTYFGK</sequence>
<evidence type="ECO:0000313" key="2">
    <source>
        <dbReference type="Proteomes" id="UP000279284"/>
    </source>
</evidence>
<dbReference type="EMBL" id="LR134313">
    <property type="protein sequence ID" value="VEE99227.1"/>
    <property type="molecule type" value="Genomic_DNA"/>
</dbReference>
<name>A0A448D5C7_9NEIS</name>
<accession>A0A448D5C7</accession>
<proteinExistence type="predicted"/>
<protein>
    <submittedName>
        <fullName evidence="1">Glutaredoxin-related protein</fullName>
    </submittedName>
</protein>
<evidence type="ECO:0000313" key="1">
    <source>
        <dbReference type="EMBL" id="VEE99227.1"/>
    </source>
</evidence>
<reference evidence="1 2" key="1">
    <citation type="submission" date="2018-12" db="EMBL/GenBank/DDBJ databases">
        <authorList>
            <consortium name="Pathogen Informatics"/>
        </authorList>
    </citation>
    <scope>NUCLEOTIDE SEQUENCE [LARGE SCALE GENOMIC DNA]</scope>
    <source>
        <strain evidence="1 2">NCTC10296</strain>
    </source>
</reference>
<dbReference type="STRING" id="493.BWD07_08225"/>
<dbReference type="AlphaFoldDB" id="A0A448D5C7"/>